<dbReference type="GO" id="GO:0009306">
    <property type="term" value="P:protein secretion"/>
    <property type="evidence" value="ECO:0007669"/>
    <property type="project" value="InterPro"/>
</dbReference>
<evidence type="ECO:0000256" key="7">
    <source>
        <dbReference type="ARBA" id="ARBA00022927"/>
    </source>
</evidence>
<evidence type="ECO:0000256" key="1">
    <source>
        <dbReference type="ARBA" id="ARBA00004533"/>
    </source>
</evidence>
<evidence type="ECO:0000313" key="15">
    <source>
        <dbReference type="Proteomes" id="UP001178148"/>
    </source>
</evidence>
<dbReference type="PANTHER" id="PTHR38831">
    <property type="entry name" value="TYPE II SECRETION SYSTEM PROTEIN K"/>
    <property type="match status" value="1"/>
</dbReference>
<dbReference type="InterPro" id="IPR049031">
    <property type="entry name" value="T2SSK_SAM-like_1st"/>
</dbReference>
<dbReference type="SUPFAM" id="SSF54523">
    <property type="entry name" value="Pili subunits"/>
    <property type="match status" value="1"/>
</dbReference>
<comment type="caution">
    <text evidence="14">The sequence shown here is derived from an EMBL/GenBank/DDBJ whole genome shotgun (WGS) entry which is preliminary data.</text>
</comment>
<keyword evidence="3 10" id="KW-0813">Transport</keyword>
<keyword evidence="5 10" id="KW-0997">Cell inner membrane</keyword>
<keyword evidence="7" id="KW-0653">Protein transport</keyword>
<dbReference type="Gene3D" id="1.10.40.60">
    <property type="entry name" value="EpsJ-like"/>
    <property type="match status" value="2"/>
</dbReference>
<evidence type="ECO:0000313" key="14">
    <source>
        <dbReference type="EMBL" id="MDP0588570.1"/>
    </source>
</evidence>
<dbReference type="PANTHER" id="PTHR38831:SF1">
    <property type="entry name" value="TYPE II SECRETION SYSTEM PROTEIN K-RELATED"/>
    <property type="match status" value="1"/>
</dbReference>
<dbReference type="InterPro" id="IPR049179">
    <property type="entry name" value="T2SSK_SAM-like_2nd"/>
</dbReference>
<dbReference type="GO" id="GO:0005886">
    <property type="term" value="C:plasma membrane"/>
    <property type="evidence" value="ECO:0007669"/>
    <property type="project" value="UniProtKB-SubCell"/>
</dbReference>
<gene>
    <name evidence="14" type="primary">gspK</name>
    <name evidence="14" type="ORF">QS748_05015</name>
</gene>
<evidence type="ECO:0000256" key="11">
    <source>
        <dbReference type="SAM" id="Phobius"/>
    </source>
</evidence>
<evidence type="ECO:0000256" key="2">
    <source>
        <dbReference type="ARBA" id="ARBA00007246"/>
    </source>
</evidence>
<feature type="domain" description="T2SS protein K second SAM-like" evidence="12">
    <location>
        <begin position="221"/>
        <end position="269"/>
    </location>
</feature>
<dbReference type="Pfam" id="PF03934">
    <property type="entry name" value="T2SSK"/>
    <property type="match status" value="1"/>
</dbReference>
<dbReference type="EMBL" id="JASXSV010000005">
    <property type="protein sequence ID" value="MDP0588570.1"/>
    <property type="molecule type" value="Genomic_DNA"/>
</dbReference>
<dbReference type="SUPFAM" id="SSF158544">
    <property type="entry name" value="GspK insert domain-like"/>
    <property type="match status" value="1"/>
</dbReference>
<evidence type="ECO:0000256" key="9">
    <source>
        <dbReference type="ARBA" id="ARBA00023136"/>
    </source>
</evidence>
<evidence type="ECO:0000256" key="4">
    <source>
        <dbReference type="ARBA" id="ARBA00022475"/>
    </source>
</evidence>
<feature type="transmembrane region" description="Helical" evidence="11">
    <location>
        <begin position="20"/>
        <end position="43"/>
    </location>
</feature>
<evidence type="ECO:0000256" key="8">
    <source>
        <dbReference type="ARBA" id="ARBA00022989"/>
    </source>
</evidence>
<dbReference type="AlphaFoldDB" id="A0AA90SSH4"/>
<organism evidence="14 15">
    <name type="scientific">Candidatus Endonucleibacter bathymodioli</name>
    <dbReference type="NCBI Taxonomy" id="539814"/>
    <lineage>
        <taxon>Bacteria</taxon>
        <taxon>Pseudomonadati</taxon>
        <taxon>Pseudomonadota</taxon>
        <taxon>Gammaproteobacteria</taxon>
        <taxon>Oceanospirillales</taxon>
        <taxon>Endozoicomonadaceae</taxon>
        <taxon>Candidatus Endonucleibacter</taxon>
    </lineage>
</organism>
<dbReference type="Gene3D" id="3.30.1300.30">
    <property type="entry name" value="GSPII I/J protein-like"/>
    <property type="match status" value="1"/>
</dbReference>
<evidence type="ECO:0000256" key="3">
    <source>
        <dbReference type="ARBA" id="ARBA00022448"/>
    </source>
</evidence>
<dbReference type="NCBIfam" id="NF037980">
    <property type="entry name" value="T2SS_GspK"/>
    <property type="match status" value="1"/>
</dbReference>
<evidence type="ECO:0000259" key="13">
    <source>
        <dbReference type="Pfam" id="PF21687"/>
    </source>
</evidence>
<keyword evidence="6 11" id="KW-0812">Transmembrane</keyword>
<dbReference type="InterPro" id="IPR005628">
    <property type="entry name" value="GspK"/>
</dbReference>
<dbReference type="PIRSF" id="PIRSF002786">
    <property type="entry name" value="XcpX"/>
    <property type="match status" value="1"/>
</dbReference>
<keyword evidence="8 11" id="KW-1133">Transmembrane helix</keyword>
<name>A0AA90SSH4_9GAMM</name>
<feature type="domain" description="T2SS protein K first SAM-like" evidence="13">
    <location>
        <begin position="116"/>
        <end position="217"/>
    </location>
</feature>
<dbReference type="Pfam" id="PF21687">
    <property type="entry name" value="T2SSK_1st"/>
    <property type="match status" value="1"/>
</dbReference>
<evidence type="ECO:0000256" key="6">
    <source>
        <dbReference type="ARBA" id="ARBA00022692"/>
    </source>
</evidence>
<dbReference type="InterPro" id="IPR038072">
    <property type="entry name" value="GspK_central_sf"/>
</dbReference>
<dbReference type="InterPro" id="IPR045584">
    <property type="entry name" value="Pilin-like"/>
</dbReference>
<accession>A0AA90SSH4</accession>
<protein>
    <recommendedName>
        <fullName evidence="10">Type II secretion system protein K</fullName>
    </recommendedName>
</protein>
<keyword evidence="9 10" id="KW-0472">Membrane</keyword>
<evidence type="ECO:0000256" key="5">
    <source>
        <dbReference type="ARBA" id="ARBA00022519"/>
    </source>
</evidence>
<proteinExistence type="inferred from homology"/>
<comment type="subcellular location">
    <subcellularLocation>
        <location evidence="1 10">Cell inner membrane</location>
    </subcellularLocation>
</comment>
<keyword evidence="15" id="KW-1185">Reference proteome</keyword>
<evidence type="ECO:0000259" key="12">
    <source>
        <dbReference type="Pfam" id="PF03934"/>
    </source>
</evidence>
<comment type="similarity">
    <text evidence="2 10">Belongs to the GSP K family.</text>
</comment>
<reference evidence="14 15" key="1">
    <citation type="journal article" date="2023" name="bioRxiv">
        <title>An intranuclear bacterial parasite of deep-sea mussels expresses apoptosis inhibitors acquired from its host.</title>
        <authorList>
            <person name="Gonzalez Porras M.A."/>
            <person name="Assie A."/>
            <person name="Tietjen M."/>
            <person name="Violette M."/>
            <person name="Kleiner M."/>
            <person name="Gruber-Vodicka H."/>
            <person name="Dubilier N."/>
            <person name="Leisch N."/>
        </authorList>
    </citation>
    <scope>NUCLEOTIDE SEQUENCE [LARGE SCALE GENOMIC DNA]</scope>
    <source>
        <strain evidence="14">IAP13</strain>
    </source>
</reference>
<keyword evidence="4 10" id="KW-1003">Cell membrane</keyword>
<evidence type="ECO:0000256" key="10">
    <source>
        <dbReference type="PIRNR" id="PIRNR002786"/>
    </source>
</evidence>
<sequence>MSRNSKYSQSVCRYQQGVALIYVLLIFSMMSLMASQMVTTLLLHTEKNARFIERIQARHYALGAEQYVAYLLEEDFVEDKKKKRFVDHENERWNIRKVDYDVDQGSIDLVVVDEQGRFNINWLTSEGKTGEKFMSIFKNLLQNQDINVELADWIQTWLGAAPDAAKGEAADNIYLMLDPPRRAANTEIASVSEIKLVEGMTSEYFERLAPLVSALPKTSKINVNTALPEVIRSISDKITEDDAEAIIEGRGLDGFAKIDELSNVTEVIDKMADLKSAKLVFSSQYFSTYIKATYRDTSFYMKTLLFRNNEGQVQIAGREIGPNSYWLTDKKAPEAN</sequence>
<dbReference type="Proteomes" id="UP001178148">
    <property type="component" value="Unassembled WGS sequence"/>
</dbReference>